<feature type="chain" id="PRO_5007543747" description="Lipoprotein" evidence="2">
    <location>
        <begin position="34"/>
        <end position="243"/>
    </location>
</feature>
<evidence type="ECO:0000256" key="1">
    <source>
        <dbReference type="SAM" id="MobiDB-lite"/>
    </source>
</evidence>
<gene>
    <name evidence="3" type="ORF">NS359_11555</name>
</gene>
<keyword evidence="2" id="KW-0732">Signal</keyword>
<dbReference type="PATRIC" id="fig|465820.4.peg.2490"/>
<dbReference type="STRING" id="465820.NS263_03680"/>
<name>A0A147DP84_9MICO</name>
<organism evidence="3 4">
    <name type="scientific">Curtobacterium oceanosedimentum</name>
    <dbReference type="NCBI Taxonomy" id="465820"/>
    <lineage>
        <taxon>Bacteria</taxon>
        <taxon>Bacillati</taxon>
        <taxon>Actinomycetota</taxon>
        <taxon>Actinomycetes</taxon>
        <taxon>Micrococcales</taxon>
        <taxon>Microbacteriaceae</taxon>
        <taxon>Curtobacterium</taxon>
    </lineage>
</organism>
<reference evidence="3 4" key="1">
    <citation type="journal article" date="2016" name="Front. Microbiol.">
        <title>Genomic Resource of Rice Seed Associated Bacteria.</title>
        <authorList>
            <person name="Midha S."/>
            <person name="Bansal K."/>
            <person name="Sharma S."/>
            <person name="Kumar N."/>
            <person name="Patil P.P."/>
            <person name="Chaudhry V."/>
            <person name="Patil P.B."/>
        </authorList>
    </citation>
    <scope>NUCLEOTIDE SEQUENCE [LARGE SCALE GENOMIC DNA]</scope>
    <source>
        <strain evidence="3 4">NS359</strain>
    </source>
</reference>
<dbReference type="AlphaFoldDB" id="A0A147DP84"/>
<evidence type="ECO:0000313" key="3">
    <source>
        <dbReference type="EMBL" id="KTR51240.1"/>
    </source>
</evidence>
<feature type="signal peptide" evidence="2">
    <location>
        <begin position="1"/>
        <end position="33"/>
    </location>
</feature>
<dbReference type="PROSITE" id="PS51257">
    <property type="entry name" value="PROKAR_LIPOPROTEIN"/>
    <property type="match status" value="1"/>
</dbReference>
<evidence type="ECO:0008006" key="5">
    <source>
        <dbReference type="Google" id="ProtNLM"/>
    </source>
</evidence>
<feature type="region of interest" description="Disordered" evidence="1">
    <location>
        <begin position="187"/>
        <end position="208"/>
    </location>
</feature>
<comment type="caution">
    <text evidence="3">The sequence shown here is derived from an EMBL/GenBank/DDBJ whole genome shotgun (WGS) entry which is preliminary data.</text>
</comment>
<evidence type="ECO:0000256" key="2">
    <source>
        <dbReference type="SAM" id="SignalP"/>
    </source>
</evidence>
<protein>
    <recommendedName>
        <fullName evidence="5">Lipoprotein</fullName>
    </recommendedName>
</protein>
<evidence type="ECO:0000313" key="4">
    <source>
        <dbReference type="Proteomes" id="UP000072763"/>
    </source>
</evidence>
<sequence length="243" mass="25014">MGPRARRRLTVALVVTAAVVLLSGCVGPPPGTAGDLLGSPDQGRADVQHDGPEPTAMHLEDGVEVWDLTGTPSVEAFGVDTDGGSPVRNAVAAFSSTDDRPARFLLPGDRVVDLPVGEVIVTVDDFPDGLTDSSGQVITPAGRSFVLQVEGPSTSGAAAGVEAYRHALGAAALPTSAADELQEKVDSVPSIDETETSGRLGASTDVPVPDGMSAALSSRFRPSDTTPTFRMQFFVSWAPVPIP</sequence>
<proteinExistence type="predicted"/>
<dbReference type="Proteomes" id="UP000072763">
    <property type="component" value="Unassembled WGS sequence"/>
</dbReference>
<accession>A0A147DP84</accession>
<dbReference type="EMBL" id="LDRC01000058">
    <property type="protein sequence ID" value="KTR51240.1"/>
    <property type="molecule type" value="Genomic_DNA"/>
</dbReference>